<dbReference type="RefSeq" id="WP_153343505.1">
    <property type="nucleotide sequence ID" value="NZ_WIVE01000025.1"/>
</dbReference>
<feature type="binding site" evidence="10">
    <location>
        <begin position="18"/>
        <end position="20"/>
    </location>
    <ligand>
        <name>UDP-N-acetyl-alpha-D-glucosamine</name>
        <dbReference type="ChEBI" id="CHEBI:57705"/>
    </ligand>
</feature>
<dbReference type="SUPFAM" id="SSF53756">
    <property type="entry name" value="UDP-Glycosyltransferase/glycogen phosphorylase"/>
    <property type="match status" value="1"/>
</dbReference>
<dbReference type="InterPro" id="IPR004276">
    <property type="entry name" value="GlycoTrans_28_N"/>
</dbReference>
<evidence type="ECO:0000259" key="12">
    <source>
        <dbReference type="Pfam" id="PF04101"/>
    </source>
</evidence>
<gene>
    <name evidence="10 13" type="primary">murG</name>
    <name evidence="13" type="ORF">GHC57_09445</name>
</gene>
<dbReference type="GO" id="GO:0071555">
    <property type="term" value="P:cell wall organization"/>
    <property type="evidence" value="ECO:0007669"/>
    <property type="project" value="UniProtKB-KW"/>
</dbReference>
<dbReference type="GO" id="GO:0051301">
    <property type="term" value="P:cell division"/>
    <property type="evidence" value="ECO:0007669"/>
    <property type="project" value="UniProtKB-KW"/>
</dbReference>
<keyword evidence="8 10" id="KW-0131">Cell cycle</keyword>
<evidence type="ECO:0000313" key="13">
    <source>
        <dbReference type="EMBL" id="MQX36739.1"/>
    </source>
</evidence>
<dbReference type="InterPro" id="IPR007235">
    <property type="entry name" value="Glyco_trans_28_C"/>
</dbReference>
<reference evidence="13 14" key="1">
    <citation type="submission" date="2019-10" db="EMBL/GenBank/DDBJ databases">
        <title>Draft whole-genome sequence of the purple nonsulfur photosynthetic bacterium Roseospira navarrensis DSM 15114.</title>
        <authorList>
            <person name="Kyndt J.A."/>
            <person name="Meyer T.E."/>
        </authorList>
    </citation>
    <scope>NUCLEOTIDE SEQUENCE [LARGE SCALE GENOMIC DNA]</scope>
    <source>
        <strain evidence="13 14">DSM 15114</strain>
    </source>
</reference>
<evidence type="ECO:0000256" key="6">
    <source>
        <dbReference type="ARBA" id="ARBA00022984"/>
    </source>
</evidence>
<dbReference type="OrthoDB" id="9808936at2"/>
<evidence type="ECO:0000256" key="1">
    <source>
        <dbReference type="ARBA" id="ARBA00022475"/>
    </source>
</evidence>
<dbReference type="PANTHER" id="PTHR21015">
    <property type="entry name" value="UDP-N-ACETYLGLUCOSAMINE--N-ACETYLMURAMYL-(PENTAPEPTIDE) PYROPHOSPHORYL-UNDECAPRENOL N-ACETYLGLUCOSAMINE TRANSFERASE 1"/>
    <property type="match status" value="1"/>
</dbReference>
<keyword evidence="9 10" id="KW-0961">Cell wall biogenesis/degradation</keyword>
<sequence length="374" mass="38558">MTSAMTGPPFILITAGGTGGHVFPAEALAAVLEARGCRLGFMTDDRGAGHGGALGRLQTWRLSAGGIAGLSARSRVRGVFRLARGAFQAWRLMGKLKPDAVVGFGGYAAVPGVAAALWRGRPILIHEQNGVLGRANRLFAGRVDAIATALPQTRHLPEGKGRHVGNPVRPATLAVRDVPYAAPTGDGPIRLLVTGGSQGARALTDLVPAALAGLPDDLRARLRVAQQCRPEDLERARGIYADAGIEAETAAFFDDIPARLASAHLVICRAGASTVAELTCAGRPAVLIPYPHATDDHQTANARALEDVGAGWLEPQAELTAGALSVRLAGLLAEPGTLAATAARAHALGRPDAAERLADLALSVATHGKERAAA</sequence>
<comment type="similarity">
    <text evidence="10">Belongs to the glycosyltransferase 28 family. MurG subfamily.</text>
</comment>
<comment type="caution">
    <text evidence="10">Lacks conserved residue(s) required for the propagation of feature annotation.</text>
</comment>
<dbReference type="Proteomes" id="UP000434582">
    <property type="component" value="Unassembled WGS sequence"/>
</dbReference>
<dbReference type="Pfam" id="PF03033">
    <property type="entry name" value="Glyco_transf_28"/>
    <property type="match status" value="1"/>
</dbReference>
<dbReference type="AlphaFoldDB" id="A0A7X1ZEW0"/>
<feature type="domain" description="Glycosyl transferase family 28 C-terminal" evidence="12">
    <location>
        <begin position="191"/>
        <end position="357"/>
    </location>
</feature>
<feature type="binding site" evidence="10">
    <location>
        <position position="197"/>
    </location>
    <ligand>
        <name>UDP-N-acetyl-alpha-D-glucosamine</name>
        <dbReference type="ChEBI" id="CHEBI:57705"/>
    </ligand>
</feature>
<keyword evidence="3 10" id="KW-0328">Glycosyltransferase</keyword>
<dbReference type="GO" id="GO:0009252">
    <property type="term" value="P:peptidoglycan biosynthetic process"/>
    <property type="evidence" value="ECO:0007669"/>
    <property type="project" value="UniProtKB-UniRule"/>
</dbReference>
<dbReference type="HAMAP" id="MF_00033">
    <property type="entry name" value="MurG"/>
    <property type="match status" value="1"/>
</dbReference>
<keyword evidence="7 10" id="KW-0472">Membrane</keyword>
<keyword evidence="14" id="KW-1185">Reference proteome</keyword>
<evidence type="ECO:0000259" key="11">
    <source>
        <dbReference type="Pfam" id="PF03033"/>
    </source>
</evidence>
<dbReference type="CDD" id="cd03785">
    <property type="entry name" value="GT28_MurG"/>
    <property type="match status" value="1"/>
</dbReference>
<keyword evidence="2 10" id="KW-0132">Cell division</keyword>
<evidence type="ECO:0000256" key="9">
    <source>
        <dbReference type="ARBA" id="ARBA00023316"/>
    </source>
</evidence>
<feature type="domain" description="Glycosyltransferase family 28 N-terminal" evidence="11">
    <location>
        <begin position="11"/>
        <end position="147"/>
    </location>
</feature>
<dbReference type="Pfam" id="PF04101">
    <property type="entry name" value="Glyco_tran_28_C"/>
    <property type="match status" value="1"/>
</dbReference>
<proteinExistence type="inferred from homology"/>
<evidence type="ECO:0000256" key="2">
    <source>
        <dbReference type="ARBA" id="ARBA00022618"/>
    </source>
</evidence>
<comment type="catalytic activity">
    <reaction evidence="10">
        <text>di-trans,octa-cis-undecaprenyl diphospho-N-acetyl-alpha-D-muramoyl-L-alanyl-D-glutamyl-meso-2,6-diaminopimeloyl-D-alanyl-D-alanine + UDP-N-acetyl-alpha-D-glucosamine = di-trans,octa-cis-undecaprenyl diphospho-[N-acetyl-alpha-D-glucosaminyl-(1-&gt;4)]-N-acetyl-alpha-D-muramoyl-L-alanyl-D-glutamyl-meso-2,6-diaminopimeloyl-D-alanyl-D-alanine + UDP + H(+)</text>
        <dbReference type="Rhea" id="RHEA:31227"/>
        <dbReference type="ChEBI" id="CHEBI:15378"/>
        <dbReference type="ChEBI" id="CHEBI:57705"/>
        <dbReference type="ChEBI" id="CHEBI:58223"/>
        <dbReference type="ChEBI" id="CHEBI:61387"/>
        <dbReference type="ChEBI" id="CHEBI:61388"/>
        <dbReference type="EC" id="2.4.1.227"/>
    </reaction>
</comment>
<feature type="binding site" evidence="10">
    <location>
        <position position="298"/>
    </location>
    <ligand>
        <name>UDP-N-acetyl-alpha-D-glucosamine</name>
        <dbReference type="ChEBI" id="CHEBI:57705"/>
    </ligand>
</feature>
<feature type="binding site" evidence="10">
    <location>
        <position position="169"/>
    </location>
    <ligand>
        <name>UDP-N-acetyl-alpha-D-glucosamine</name>
        <dbReference type="ChEBI" id="CHEBI:57705"/>
    </ligand>
</feature>
<dbReference type="NCBIfam" id="TIGR01133">
    <property type="entry name" value="murG"/>
    <property type="match status" value="1"/>
</dbReference>
<keyword evidence="5 10" id="KW-0133">Cell shape</keyword>
<evidence type="ECO:0000256" key="8">
    <source>
        <dbReference type="ARBA" id="ARBA00023306"/>
    </source>
</evidence>
<dbReference type="PANTHER" id="PTHR21015:SF22">
    <property type="entry name" value="GLYCOSYLTRANSFERASE"/>
    <property type="match status" value="1"/>
</dbReference>
<evidence type="ECO:0000256" key="5">
    <source>
        <dbReference type="ARBA" id="ARBA00022960"/>
    </source>
</evidence>
<protein>
    <recommendedName>
        <fullName evidence="10">UDP-N-acetylglucosamine--N-acetylmuramyl-(pentapeptide) pyrophosphoryl-undecaprenol N-acetylglucosamine transferase</fullName>
        <ecNumber evidence="10">2.4.1.227</ecNumber>
    </recommendedName>
    <alternativeName>
        <fullName evidence="10">Undecaprenyl-PP-MurNAc-pentapeptide-UDPGlcNAc GlcNAc transferase</fullName>
    </alternativeName>
</protein>
<dbReference type="EMBL" id="WIVE01000025">
    <property type="protein sequence ID" value="MQX36739.1"/>
    <property type="molecule type" value="Genomic_DNA"/>
</dbReference>
<accession>A0A7X1ZEW0</accession>
<keyword evidence="1 10" id="KW-1003">Cell membrane</keyword>
<name>A0A7X1ZEW0_9PROT</name>
<comment type="pathway">
    <text evidence="10">Cell wall biogenesis; peptidoglycan biosynthesis.</text>
</comment>
<keyword evidence="6 10" id="KW-0573">Peptidoglycan synthesis</keyword>
<evidence type="ECO:0000256" key="4">
    <source>
        <dbReference type="ARBA" id="ARBA00022679"/>
    </source>
</evidence>
<comment type="subcellular location">
    <subcellularLocation>
        <location evidence="10">Cell membrane</location>
        <topology evidence="10">Peripheral membrane protein</topology>
        <orientation evidence="10">Cytoplasmic side</orientation>
    </subcellularLocation>
</comment>
<comment type="caution">
    <text evidence="13">The sequence shown here is derived from an EMBL/GenBank/DDBJ whole genome shotgun (WGS) entry which is preliminary data.</text>
</comment>
<dbReference type="GO" id="GO:0005886">
    <property type="term" value="C:plasma membrane"/>
    <property type="evidence" value="ECO:0007669"/>
    <property type="project" value="UniProtKB-SubCell"/>
</dbReference>
<evidence type="ECO:0000313" key="14">
    <source>
        <dbReference type="Proteomes" id="UP000434582"/>
    </source>
</evidence>
<dbReference type="Gene3D" id="3.40.50.2000">
    <property type="entry name" value="Glycogen Phosphorylase B"/>
    <property type="match status" value="2"/>
</dbReference>
<evidence type="ECO:0000256" key="3">
    <source>
        <dbReference type="ARBA" id="ARBA00022676"/>
    </source>
</evidence>
<evidence type="ECO:0000256" key="7">
    <source>
        <dbReference type="ARBA" id="ARBA00023136"/>
    </source>
</evidence>
<feature type="binding site" evidence="10">
    <location>
        <position position="129"/>
    </location>
    <ligand>
        <name>UDP-N-acetyl-alpha-D-glucosamine</name>
        <dbReference type="ChEBI" id="CHEBI:57705"/>
    </ligand>
</feature>
<evidence type="ECO:0000256" key="10">
    <source>
        <dbReference type="HAMAP-Rule" id="MF_00033"/>
    </source>
</evidence>
<dbReference type="UniPathway" id="UPA00219"/>
<dbReference type="GO" id="GO:0008360">
    <property type="term" value="P:regulation of cell shape"/>
    <property type="evidence" value="ECO:0007669"/>
    <property type="project" value="UniProtKB-KW"/>
</dbReference>
<keyword evidence="4 10" id="KW-0808">Transferase</keyword>
<dbReference type="GO" id="GO:0005975">
    <property type="term" value="P:carbohydrate metabolic process"/>
    <property type="evidence" value="ECO:0007669"/>
    <property type="project" value="InterPro"/>
</dbReference>
<dbReference type="EC" id="2.4.1.227" evidence="10"/>
<comment type="function">
    <text evidence="10">Cell wall formation. Catalyzes the transfer of a GlcNAc subunit on undecaprenyl-pyrophosphoryl-MurNAc-pentapeptide (lipid intermediate I) to form undecaprenyl-pyrophosphoryl-MurNAc-(pentapeptide)GlcNAc (lipid intermediate II).</text>
</comment>
<organism evidence="13 14">
    <name type="scientific">Roseospira navarrensis</name>
    <dbReference type="NCBI Taxonomy" id="140058"/>
    <lineage>
        <taxon>Bacteria</taxon>
        <taxon>Pseudomonadati</taxon>
        <taxon>Pseudomonadota</taxon>
        <taxon>Alphaproteobacteria</taxon>
        <taxon>Rhodospirillales</taxon>
        <taxon>Rhodospirillaceae</taxon>
        <taxon>Roseospira</taxon>
    </lineage>
</organism>
<dbReference type="GO" id="GO:0050511">
    <property type="term" value="F:undecaprenyldiphospho-muramoylpentapeptide beta-N-acetylglucosaminyltransferase activity"/>
    <property type="evidence" value="ECO:0007669"/>
    <property type="project" value="UniProtKB-UniRule"/>
</dbReference>
<dbReference type="InterPro" id="IPR006009">
    <property type="entry name" value="GlcNAc_MurG"/>
</dbReference>